<dbReference type="EMBL" id="CAXITT010000151">
    <property type="protein sequence ID" value="CAL1533768.1"/>
    <property type="molecule type" value="Genomic_DNA"/>
</dbReference>
<reference evidence="3 4" key="1">
    <citation type="submission" date="2024-04" db="EMBL/GenBank/DDBJ databases">
        <authorList>
            <consortium name="Genoscope - CEA"/>
            <person name="William W."/>
        </authorList>
    </citation>
    <scope>NUCLEOTIDE SEQUENCE [LARGE SCALE GENOMIC DNA]</scope>
</reference>
<evidence type="ECO:0000259" key="2">
    <source>
        <dbReference type="Pfam" id="PF12260"/>
    </source>
</evidence>
<dbReference type="SUPFAM" id="SSF56112">
    <property type="entry name" value="Protein kinase-like (PK-like)"/>
    <property type="match status" value="1"/>
</dbReference>
<name>A0AAV2HK18_LYMST</name>
<feature type="domain" description="FAM69 protein-kinase" evidence="2">
    <location>
        <begin position="250"/>
        <end position="407"/>
    </location>
</feature>
<dbReference type="InterPro" id="IPR042983">
    <property type="entry name" value="PKDCC"/>
</dbReference>
<dbReference type="Proteomes" id="UP001497497">
    <property type="component" value="Unassembled WGS sequence"/>
</dbReference>
<dbReference type="Pfam" id="PF12260">
    <property type="entry name" value="PIP49_C"/>
    <property type="match status" value="1"/>
</dbReference>
<dbReference type="PANTHER" id="PTHR46448:SF1">
    <property type="entry name" value="PROTEIN KINASE DOMAIN-CONTAINING PROTEIN"/>
    <property type="match status" value="1"/>
</dbReference>
<feature type="non-terminal residue" evidence="3">
    <location>
        <position position="617"/>
    </location>
</feature>
<keyword evidence="4" id="KW-1185">Reference proteome</keyword>
<feature type="region of interest" description="Disordered" evidence="1">
    <location>
        <begin position="548"/>
        <end position="577"/>
    </location>
</feature>
<evidence type="ECO:0000313" key="3">
    <source>
        <dbReference type="EMBL" id="CAL1533768.1"/>
    </source>
</evidence>
<evidence type="ECO:0000313" key="4">
    <source>
        <dbReference type="Proteomes" id="UP001497497"/>
    </source>
</evidence>
<organism evidence="3 4">
    <name type="scientific">Lymnaea stagnalis</name>
    <name type="common">Great pond snail</name>
    <name type="synonym">Helix stagnalis</name>
    <dbReference type="NCBI Taxonomy" id="6523"/>
    <lineage>
        <taxon>Eukaryota</taxon>
        <taxon>Metazoa</taxon>
        <taxon>Spiralia</taxon>
        <taxon>Lophotrochozoa</taxon>
        <taxon>Mollusca</taxon>
        <taxon>Gastropoda</taxon>
        <taxon>Heterobranchia</taxon>
        <taxon>Euthyneura</taxon>
        <taxon>Panpulmonata</taxon>
        <taxon>Hygrophila</taxon>
        <taxon>Lymnaeoidea</taxon>
        <taxon>Lymnaeidae</taxon>
        <taxon>Lymnaea</taxon>
    </lineage>
</organism>
<dbReference type="AlphaFoldDB" id="A0AAV2HK18"/>
<dbReference type="Gene3D" id="1.10.510.10">
    <property type="entry name" value="Transferase(Phosphotransferase) domain 1"/>
    <property type="match status" value="1"/>
</dbReference>
<protein>
    <recommendedName>
        <fullName evidence="2">FAM69 protein-kinase domain-containing protein</fullName>
    </recommendedName>
</protein>
<sequence>MLTYRIKKRVLFFILAIVLISLALVYRALLSQFSSISIRPFGETFEAAPRRQPRLKPKHRIVSGAYSDSDAFPAFNKPVIQESLQNVLYPNIISKELETLRNRDLLNADGKQALTSFLLKLYPTNWATAPETDEVALDLKYLLMDYGLESNLSCKDIDKLRLGSSISFSRTKRIELGFNEEQYRANGGNTYERAGKGQTSLAVRSSLYDMDIKVSCMKQIYDADICETMGNYRLLRELLFLTTLNHPSVLRLTGYCLRGNRMSSNLLEKGVIIVTEVGTSMSDSLIFASTWAQRVKLALQVAHLLLYLDRSPFGSLALTQLQLKDFVLVNELTMKLADLDDLEVGERTCSADSDCTVKNFKKGVKCTEGACEGLNSLNNLAISLESVLIPILRNPPNDEERDLVAKLSDLDISTQKLVESLEKIFNKLPSEDTNEPISKDGRRPVRKKTVKNSLAEKLQSQELIIKDRTSVDEVMSLFVRMDLKNFAGIYDYPCTGSRVPWGCVFTVQSLTDGATLCMNDVRCQCFVTFSTHPESETLMTVVLKNNTDSEPHTSSGTTLFIRRPFGNKESKGEKTEETEVLLISSEISTCTDSVLHAQESARASRENRLMTHLGVRG</sequence>
<dbReference type="GO" id="GO:0005576">
    <property type="term" value="C:extracellular region"/>
    <property type="evidence" value="ECO:0007669"/>
    <property type="project" value="TreeGrafter"/>
</dbReference>
<comment type="caution">
    <text evidence="3">The sequence shown here is derived from an EMBL/GenBank/DDBJ whole genome shotgun (WGS) entry which is preliminary data.</text>
</comment>
<feature type="compositionally biased region" description="Basic and acidic residues" evidence="1">
    <location>
        <begin position="566"/>
        <end position="577"/>
    </location>
</feature>
<dbReference type="GO" id="GO:0001501">
    <property type="term" value="P:skeletal system development"/>
    <property type="evidence" value="ECO:0007669"/>
    <property type="project" value="TreeGrafter"/>
</dbReference>
<dbReference type="GO" id="GO:0004715">
    <property type="term" value="F:non-membrane spanning protein tyrosine kinase activity"/>
    <property type="evidence" value="ECO:0007669"/>
    <property type="project" value="InterPro"/>
</dbReference>
<gene>
    <name evidence="3" type="ORF">GSLYS_00007728001</name>
</gene>
<feature type="compositionally biased region" description="Polar residues" evidence="1">
    <location>
        <begin position="548"/>
        <end position="558"/>
    </location>
</feature>
<proteinExistence type="predicted"/>
<dbReference type="InterPro" id="IPR022049">
    <property type="entry name" value="FAM69_kinase_dom"/>
</dbReference>
<evidence type="ECO:0000256" key="1">
    <source>
        <dbReference type="SAM" id="MobiDB-lite"/>
    </source>
</evidence>
<dbReference type="PANTHER" id="PTHR46448">
    <property type="entry name" value="PROTEIN KINASE DOMAIN-CONTAINING PROTEIN"/>
    <property type="match status" value="1"/>
</dbReference>
<dbReference type="InterPro" id="IPR011009">
    <property type="entry name" value="Kinase-like_dom_sf"/>
</dbReference>
<accession>A0AAV2HK18</accession>